<organism evidence="1">
    <name type="scientific">uncultured Caudovirales phage</name>
    <dbReference type="NCBI Taxonomy" id="2100421"/>
    <lineage>
        <taxon>Viruses</taxon>
        <taxon>Duplodnaviria</taxon>
        <taxon>Heunggongvirae</taxon>
        <taxon>Uroviricota</taxon>
        <taxon>Caudoviricetes</taxon>
        <taxon>Peduoviridae</taxon>
        <taxon>Maltschvirus</taxon>
        <taxon>Maltschvirus maltsch</taxon>
    </lineage>
</organism>
<proteinExistence type="predicted"/>
<evidence type="ECO:0000313" key="3">
    <source>
        <dbReference type="EMBL" id="CAB4203337.1"/>
    </source>
</evidence>
<sequence length="678" mass="69983">MAGARTFVVRFLADADQYKKGIKQVNDGMGGLKTQVSSLMPSFKTMAIAGAAAFGAVSAFAYKAVQAAAEDQKSQALLAKQLQTTFGASDQLIASTERLISTQQLLTGESDTNLRSALGNLTRATGDYNKATGLLITSQNISAATGKDLEAVSISLGKASMGNFTALKKLGVPLDENVLKSKDFTKVLEVLNKTFAGASATAAETFSGKIKIIKTQFGEVVETIGGALLPYLDKFAKFLTDNVAPAVSRITSVIGKDGLVKGFQQLIFESGNAGTAVVGSFKGIAVAVAEAVNVLYKAYYFAKATGELAFNPVQATKDAAKALTSTAINIDNLKASFDRVAVPVNSFKNELMSADAAERFFNKTGAITADTLGGSSGSGGVSKAVKTATEKLKEYTDALKSTNSAQKTFTAAQKDSVKAGQSLTEANKGVADAQAALDAAVAGYGADSPQAKKAAKDLELAQRGLTRAGFAVEQSVFAVTDAEAALAKVRADPESTPQMIREAEISLAEAKLSTADAIDSQTVATDGLRTAQGLLNEKVSGALTDSETYKTLSDQLKDAKEKQATATDAVADAIDREAEAFKALKDAIEAAGKVAALYPKVVAANPMAGVAATIPATVTGNSTGFKQNPSGGGMVVNVNAGIVSTPDQIAQELADLSDRYARLNGGGGFGSGLGYFGR</sequence>
<evidence type="ECO:0000313" key="1">
    <source>
        <dbReference type="EMBL" id="CAB4173452.1"/>
    </source>
</evidence>
<evidence type="ECO:0000313" key="2">
    <source>
        <dbReference type="EMBL" id="CAB4184077.1"/>
    </source>
</evidence>
<reference evidence="1" key="1">
    <citation type="submission" date="2020-05" db="EMBL/GenBank/DDBJ databases">
        <authorList>
            <person name="Chiriac C."/>
            <person name="Salcher M."/>
            <person name="Ghai R."/>
            <person name="Kavagutti S V."/>
        </authorList>
    </citation>
    <scope>NUCLEOTIDE SEQUENCE</scope>
</reference>
<dbReference type="EMBL" id="LR796901">
    <property type="protein sequence ID" value="CAB4173452.1"/>
    <property type="molecule type" value="Genomic_DNA"/>
</dbReference>
<accession>A0A6J5PQI9</accession>
<protein>
    <submittedName>
        <fullName evidence="1">Uncharacterized protein</fullName>
    </submittedName>
</protein>
<dbReference type="EMBL" id="LR797330">
    <property type="protein sequence ID" value="CAB4203337.1"/>
    <property type="molecule type" value="Genomic_DNA"/>
</dbReference>
<dbReference type="EMBL" id="LR797058">
    <property type="protein sequence ID" value="CAB4184077.1"/>
    <property type="molecule type" value="Genomic_DNA"/>
</dbReference>
<name>A0A6J5PQI9_9CAUD</name>
<gene>
    <name evidence="2" type="ORF">UFOVP1111_29</name>
    <name evidence="3" type="ORF">UFOVP1380_34</name>
    <name evidence="1" type="ORF">UFOVP943_34</name>
</gene>